<dbReference type="Pfam" id="PF13947">
    <property type="entry name" value="GUB_WAK_bind"/>
    <property type="match status" value="1"/>
</dbReference>
<keyword evidence="11" id="KW-0325">Glycoprotein</keyword>
<dbReference type="InterPro" id="IPR008271">
    <property type="entry name" value="Ser/Thr_kinase_AS"/>
</dbReference>
<evidence type="ECO:0000256" key="10">
    <source>
        <dbReference type="ARBA" id="ARBA00023136"/>
    </source>
</evidence>
<organism evidence="17 18">
    <name type="scientific">Clitoria ternatea</name>
    <name type="common">Butterfly pea</name>
    <dbReference type="NCBI Taxonomy" id="43366"/>
    <lineage>
        <taxon>Eukaryota</taxon>
        <taxon>Viridiplantae</taxon>
        <taxon>Streptophyta</taxon>
        <taxon>Embryophyta</taxon>
        <taxon>Tracheophyta</taxon>
        <taxon>Spermatophyta</taxon>
        <taxon>Magnoliopsida</taxon>
        <taxon>eudicotyledons</taxon>
        <taxon>Gunneridae</taxon>
        <taxon>Pentapetalae</taxon>
        <taxon>rosids</taxon>
        <taxon>fabids</taxon>
        <taxon>Fabales</taxon>
        <taxon>Fabaceae</taxon>
        <taxon>Papilionoideae</taxon>
        <taxon>50 kb inversion clade</taxon>
        <taxon>NPAAA clade</taxon>
        <taxon>indigoferoid/millettioid clade</taxon>
        <taxon>Phaseoleae</taxon>
        <taxon>Clitoria</taxon>
    </lineage>
</organism>
<keyword evidence="5 15" id="KW-0732">Signal</keyword>
<dbReference type="PROSITE" id="PS00108">
    <property type="entry name" value="PROTEIN_KINASE_ST"/>
    <property type="match status" value="1"/>
</dbReference>
<keyword evidence="7" id="KW-0418">Kinase</keyword>
<keyword evidence="6 12" id="KW-0547">Nucleotide-binding</keyword>
<evidence type="ECO:0000256" key="8">
    <source>
        <dbReference type="ARBA" id="ARBA00022840"/>
    </source>
</evidence>
<evidence type="ECO:0000256" key="9">
    <source>
        <dbReference type="ARBA" id="ARBA00022989"/>
    </source>
</evidence>
<dbReference type="SMART" id="SM00220">
    <property type="entry name" value="S_TKc"/>
    <property type="match status" value="1"/>
</dbReference>
<keyword evidence="8 12" id="KW-0067">ATP-binding</keyword>
<dbReference type="GO" id="GO:0004674">
    <property type="term" value="F:protein serine/threonine kinase activity"/>
    <property type="evidence" value="ECO:0007669"/>
    <property type="project" value="UniProtKB-KW"/>
</dbReference>
<evidence type="ECO:0000313" key="18">
    <source>
        <dbReference type="Proteomes" id="UP001359559"/>
    </source>
</evidence>
<feature type="chain" id="PRO_5042823859" description="Protein kinase domain-containing protein" evidence="15">
    <location>
        <begin position="29"/>
        <end position="699"/>
    </location>
</feature>
<accession>A0AAN9PD07</accession>
<dbReference type="SUPFAM" id="SSF56112">
    <property type="entry name" value="Protein kinase-like (PK-like)"/>
    <property type="match status" value="1"/>
</dbReference>
<evidence type="ECO:0000259" key="16">
    <source>
        <dbReference type="PROSITE" id="PS50011"/>
    </source>
</evidence>
<dbReference type="InterPro" id="IPR000719">
    <property type="entry name" value="Prot_kinase_dom"/>
</dbReference>
<dbReference type="GO" id="GO:0016020">
    <property type="term" value="C:membrane"/>
    <property type="evidence" value="ECO:0007669"/>
    <property type="project" value="UniProtKB-SubCell"/>
</dbReference>
<evidence type="ECO:0000256" key="5">
    <source>
        <dbReference type="ARBA" id="ARBA00022729"/>
    </source>
</evidence>
<comment type="caution">
    <text evidence="17">The sequence shown here is derived from an EMBL/GenBank/DDBJ whole genome shotgun (WGS) entry which is preliminary data.</text>
</comment>
<dbReference type="PROSITE" id="PS00107">
    <property type="entry name" value="PROTEIN_KINASE_ATP"/>
    <property type="match status" value="1"/>
</dbReference>
<evidence type="ECO:0000256" key="4">
    <source>
        <dbReference type="ARBA" id="ARBA00022692"/>
    </source>
</evidence>
<keyword evidence="4 14" id="KW-0812">Transmembrane</keyword>
<dbReference type="Proteomes" id="UP001359559">
    <property type="component" value="Unassembled WGS sequence"/>
</dbReference>
<gene>
    <name evidence="17" type="ORF">RJT34_16624</name>
</gene>
<keyword evidence="2" id="KW-0723">Serine/threonine-protein kinase</keyword>
<dbReference type="EMBL" id="JAYKXN010000004">
    <property type="protein sequence ID" value="KAK7293751.1"/>
    <property type="molecule type" value="Genomic_DNA"/>
</dbReference>
<evidence type="ECO:0000256" key="15">
    <source>
        <dbReference type="SAM" id="SignalP"/>
    </source>
</evidence>
<dbReference type="Gene3D" id="1.10.510.10">
    <property type="entry name" value="Transferase(Phosphotransferase) domain 1"/>
    <property type="match status" value="1"/>
</dbReference>
<dbReference type="Gene3D" id="3.30.200.20">
    <property type="entry name" value="Phosphorylase Kinase, domain 1"/>
    <property type="match status" value="1"/>
</dbReference>
<evidence type="ECO:0000256" key="1">
    <source>
        <dbReference type="ARBA" id="ARBA00004479"/>
    </source>
</evidence>
<dbReference type="PROSITE" id="PS50011">
    <property type="entry name" value="PROTEIN_KINASE_DOM"/>
    <property type="match status" value="1"/>
</dbReference>
<name>A0AAN9PD07_CLITE</name>
<keyword evidence="3" id="KW-0808">Transferase</keyword>
<dbReference type="InterPro" id="IPR025287">
    <property type="entry name" value="WAK_GUB"/>
</dbReference>
<evidence type="ECO:0000313" key="17">
    <source>
        <dbReference type="EMBL" id="KAK7293751.1"/>
    </source>
</evidence>
<dbReference type="InterPro" id="IPR017441">
    <property type="entry name" value="Protein_kinase_ATP_BS"/>
</dbReference>
<proteinExistence type="predicted"/>
<dbReference type="GO" id="GO:0005524">
    <property type="term" value="F:ATP binding"/>
    <property type="evidence" value="ECO:0007669"/>
    <property type="project" value="UniProtKB-UniRule"/>
</dbReference>
<evidence type="ECO:0000256" key="11">
    <source>
        <dbReference type="ARBA" id="ARBA00023180"/>
    </source>
</evidence>
<feature type="binding site" evidence="12">
    <location>
        <position position="399"/>
    </location>
    <ligand>
        <name>ATP</name>
        <dbReference type="ChEBI" id="CHEBI:30616"/>
    </ligand>
</feature>
<sequence length="699" mass="79044">MEPNPSFSSVLVPIFATILLVLIQNCTAKSNPACPTSTCGKIGNISYPFRLKGDPSYCGDPRYELDCVNNNTTVTLISGKYHVQSIDYKRYKIVVSDAGAVEDATCSFIPRSFISDRNFTPTVIVSPKDFGSQPFIEPSDILRIGYFNCTNPVSGDPRYIKVDTRRGHVYALLDSSFENKVKDIKVGCNLMVATLANWRRLSETQKGNNISYGELHKVIIEGFELSWLPVVCKDRCGKRTKCHVVNESNGQVQCEKRFCHYAYHTTDKCEPWHQILGYTRGIGSRITFSTRQLDNPVGLQYFDGGIFIGRNVIPIFVAARYLFGLILILVLLVYKWRRRHLSKYEYIENFLVDNNLNPIRYEYREIKKMTGGFKVKLGQGGFGAVYKGKLRSGLDVAVKMLSKSDTNGQDFISEVATIGRIHHVNVVRLVGYCVNGKRCALVYEFMPNGSLDKYIFSKEETAPLSYEKIYEISLGIAHGIAYLHQGCDMQILHFDIKPHNILLNDDFIPKVSDFGLAKLSPVNNSVVILTAARGTLGYMAPELFYKNIGGISYKADVYSFGMLLMEMAGKRRNSNPREEHSSQHYFPFWIYDQFKEEKYVDIGDASEEGNILAKKMFFVALWCIQLKPDDRPSMNKAVEMLEGKLEDLELPPRPSFYPNETYNKNDDEIFSDQTSFTDSTISDQYFGGSINSASPENSS</sequence>
<evidence type="ECO:0000256" key="13">
    <source>
        <dbReference type="SAM" id="MobiDB-lite"/>
    </source>
</evidence>
<keyword evidence="10 14" id="KW-0472">Membrane</keyword>
<evidence type="ECO:0000256" key="6">
    <source>
        <dbReference type="ARBA" id="ARBA00022741"/>
    </source>
</evidence>
<dbReference type="FunFam" id="1.10.510.10:FF:000590">
    <property type="entry name" value="PR5-like receptor kinase"/>
    <property type="match status" value="1"/>
</dbReference>
<dbReference type="GO" id="GO:0030247">
    <property type="term" value="F:polysaccharide binding"/>
    <property type="evidence" value="ECO:0007669"/>
    <property type="project" value="InterPro"/>
</dbReference>
<comment type="subcellular location">
    <subcellularLocation>
        <location evidence="1">Membrane</location>
        <topology evidence="1">Single-pass type I membrane protein</topology>
    </subcellularLocation>
</comment>
<protein>
    <recommendedName>
        <fullName evidence="16">Protein kinase domain-containing protein</fullName>
    </recommendedName>
</protein>
<reference evidence="17 18" key="1">
    <citation type="submission" date="2024-01" db="EMBL/GenBank/DDBJ databases">
        <title>The genomes of 5 underutilized Papilionoideae crops provide insights into root nodulation and disease resistance.</title>
        <authorList>
            <person name="Yuan L."/>
        </authorList>
    </citation>
    <scope>NUCLEOTIDE SEQUENCE [LARGE SCALE GENOMIC DNA]</scope>
    <source>
        <strain evidence="17">LY-2023</strain>
        <tissue evidence="17">Leaf</tissue>
    </source>
</reference>
<dbReference type="InterPro" id="IPR001245">
    <property type="entry name" value="Ser-Thr/Tyr_kinase_cat_dom"/>
</dbReference>
<dbReference type="InterPro" id="IPR045874">
    <property type="entry name" value="LRK10/LRL21-25-like"/>
</dbReference>
<feature type="transmembrane region" description="Helical" evidence="14">
    <location>
        <begin position="312"/>
        <end position="334"/>
    </location>
</feature>
<evidence type="ECO:0000256" key="7">
    <source>
        <dbReference type="ARBA" id="ARBA00022777"/>
    </source>
</evidence>
<evidence type="ECO:0000256" key="12">
    <source>
        <dbReference type="PROSITE-ProRule" id="PRU10141"/>
    </source>
</evidence>
<evidence type="ECO:0000256" key="3">
    <source>
        <dbReference type="ARBA" id="ARBA00022679"/>
    </source>
</evidence>
<dbReference type="AlphaFoldDB" id="A0AAN9PD07"/>
<evidence type="ECO:0000256" key="14">
    <source>
        <dbReference type="SAM" id="Phobius"/>
    </source>
</evidence>
<dbReference type="PANTHER" id="PTHR27009">
    <property type="entry name" value="RUST RESISTANCE KINASE LR10-RELATED"/>
    <property type="match status" value="1"/>
</dbReference>
<feature type="region of interest" description="Disordered" evidence="13">
    <location>
        <begin position="679"/>
        <end position="699"/>
    </location>
</feature>
<feature type="signal peptide" evidence="15">
    <location>
        <begin position="1"/>
        <end position="28"/>
    </location>
</feature>
<feature type="domain" description="Protein kinase" evidence="16">
    <location>
        <begin position="371"/>
        <end position="645"/>
    </location>
</feature>
<keyword evidence="9 14" id="KW-1133">Transmembrane helix</keyword>
<dbReference type="InterPro" id="IPR011009">
    <property type="entry name" value="Kinase-like_dom_sf"/>
</dbReference>
<dbReference type="FunFam" id="3.30.200.20:FF:000178">
    <property type="entry name" value="serine/threonine-protein kinase PBS1-like"/>
    <property type="match status" value="1"/>
</dbReference>
<evidence type="ECO:0000256" key="2">
    <source>
        <dbReference type="ARBA" id="ARBA00022527"/>
    </source>
</evidence>
<dbReference type="Pfam" id="PF07714">
    <property type="entry name" value="PK_Tyr_Ser-Thr"/>
    <property type="match status" value="1"/>
</dbReference>
<keyword evidence="18" id="KW-1185">Reference proteome</keyword>